<evidence type="ECO:0000313" key="6">
    <source>
        <dbReference type="Proteomes" id="UP000003157"/>
    </source>
</evidence>
<dbReference type="AlphaFoldDB" id="E7GC03"/>
<feature type="binding site" evidence="3">
    <location>
        <begin position="5"/>
        <end position="10"/>
    </location>
    <ligand>
        <name>substrate</name>
    </ligand>
</feature>
<name>E7GC03_9FIRM</name>
<dbReference type="PANTHER" id="PTHR12935">
    <property type="entry name" value="GAMMA-GLUTAMYLCYCLOTRANSFERASE"/>
    <property type="match status" value="1"/>
</dbReference>
<dbReference type="Proteomes" id="UP000003157">
    <property type="component" value="Unassembled WGS sequence"/>
</dbReference>
<feature type="active site" description="Proton acceptor" evidence="2">
    <location>
        <position position="78"/>
    </location>
</feature>
<dbReference type="Pfam" id="PF06094">
    <property type="entry name" value="GGACT"/>
    <property type="match status" value="1"/>
</dbReference>
<evidence type="ECO:0000259" key="4">
    <source>
        <dbReference type="Pfam" id="PF06094"/>
    </source>
</evidence>
<reference evidence="5 6" key="1">
    <citation type="submission" date="2010-12" db="EMBL/GenBank/DDBJ databases">
        <title>The Genome Sequence of Coprobacillus sp. strain 29_1.</title>
        <authorList>
            <consortium name="The Broad Institute Genome Sequencing Platform"/>
            <person name="Earl A."/>
            <person name="Ward D."/>
            <person name="Feldgarden M."/>
            <person name="Gevers D."/>
            <person name="Daigneault M."/>
            <person name="Sibley C.D."/>
            <person name="White A."/>
            <person name="Strauss J."/>
            <person name="Allen-Vercoe E."/>
            <person name="Young S.K."/>
            <person name="Zeng Q."/>
            <person name="Gargeya S."/>
            <person name="Fitzgerald M."/>
            <person name="Haas B."/>
            <person name="Abouelleil A."/>
            <person name="Alvarado L."/>
            <person name="Arachchi H.M."/>
            <person name="Berlin A."/>
            <person name="Brown A."/>
            <person name="Chapman S.B."/>
            <person name="Chen Z."/>
            <person name="Dunbar C."/>
            <person name="Freedman E."/>
            <person name="Gearin G."/>
            <person name="Gellesch M."/>
            <person name="Goldberg J."/>
            <person name="Griggs A."/>
            <person name="Gujja S."/>
            <person name="Heilman E."/>
            <person name="Heiman D."/>
            <person name="Howarth C."/>
            <person name="Larson L."/>
            <person name="Lui A."/>
            <person name="MacDonald P.J.P."/>
            <person name="Mehta T."/>
            <person name="Montmayeur A."/>
            <person name="Murphy C."/>
            <person name="Neiman D."/>
            <person name="Pearson M."/>
            <person name="Priest M."/>
            <person name="Roberts A."/>
            <person name="Saif S."/>
            <person name="Shea T."/>
            <person name="Shenoy N."/>
            <person name="Sisk P."/>
            <person name="Stolte C."/>
            <person name="Sykes S."/>
            <person name="White J."/>
            <person name="Yandava C."/>
            <person name="Nusbaum C."/>
            <person name="Birren B."/>
        </authorList>
    </citation>
    <scope>NUCLEOTIDE SEQUENCE [LARGE SCALE GENOMIC DNA]</scope>
    <source>
        <strain evidence="5 6">29_1</strain>
    </source>
</reference>
<dbReference type="InterPro" id="IPR036568">
    <property type="entry name" value="GGCT-like_sf"/>
</dbReference>
<dbReference type="GO" id="GO:0003839">
    <property type="term" value="F:gamma-glutamylcyclotransferase activity"/>
    <property type="evidence" value="ECO:0007669"/>
    <property type="project" value="InterPro"/>
</dbReference>
<dbReference type="PANTHER" id="PTHR12935:SF0">
    <property type="entry name" value="GAMMA-GLUTAMYLCYCLOTRANSFERASE"/>
    <property type="match status" value="1"/>
</dbReference>
<dbReference type="Gene3D" id="3.10.490.10">
    <property type="entry name" value="Gamma-glutamyl cyclotransferase-like"/>
    <property type="match status" value="1"/>
</dbReference>
<dbReference type="RefSeq" id="WP_008789384.1">
    <property type="nucleotide sequence ID" value="NZ_AKCB01000001.1"/>
</dbReference>
<evidence type="ECO:0000256" key="1">
    <source>
        <dbReference type="ARBA" id="ARBA00023239"/>
    </source>
</evidence>
<keyword evidence="6" id="KW-1185">Reference proteome</keyword>
<evidence type="ECO:0000256" key="2">
    <source>
        <dbReference type="PIRSR" id="PIRSR617939-1"/>
    </source>
</evidence>
<comment type="caution">
    <text evidence="5">The sequence shown here is derived from an EMBL/GenBank/DDBJ whole genome shotgun (WGS) entry which is preliminary data.</text>
</comment>
<evidence type="ECO:0000313" key="5">
    <source>
        <dbReference type="EMBL" id="EFW04414.1"/>
    </source>
</evidence>
<dbReference type="InterPro" id="IPR013024">
    <property type="entry name" value="GGCT-like"/>
</dbReference>
<dbReference type="CDD" id="cd06661">
    <property type="entry name" value="GGCT_like"/>
    <property type="match status" value="1"/>
</dbReference>
<dbReference type="SUPFAM" id="SSF110857">
    <property type="entry name" value="Gamma-glutamyl cyclotransferase-like"/>
    <property type="match status" value="1"/>
</dbReference>
<organism evidence="5 6">
    <name type="scientific">Coprobacillus cateniformis</name>
    <dbReference type="NCBI Taxonomy" id="100884"/>
    <lineage>
        <taxon>Bacteria</taxon>
        <taxon>Bacillati</taxon>
        <taxon>Bacillota</taxon>
        <taxon>Erysipelotrichia</taxon>
        <taxon>Erysipelotrichales</taxon>
        <taxon>Coprobacillaceae</taxon>
        <taxon>Coprobacillus</taxon>
    </lineage>
</organism>
<dbReference type="GeneID" id="78230229"/>
<keyword evidence="1" id="KW-0456">Lyase</keyword>
<feature type="domain" description="Gamma-glutamylcyclotransferase AIG2-like" evidence="4">
    <location>
        <begin position="6"/>
        <end position="107"/>
    </location>
</feature>
<dbReference type="OrthoDB" id="158990at2"/>
<proteinExistence type="predicted"/>
<evidence type="ECO:0000256" key="3">
    <source>
        <dbReference type="PIRSR" id="PIRSR617939-2"/>
    </source>
</evidence>
<dbReference type="HOGENOM" id="CLU_048475_5_0_9"/>
<dbReference type="STRING" id="100884.GCA_000269565_02409"/>
<dbReference type="EMBL" id="ADKX01000037">
    <property type="protein sequence ID" value="EFW04414.1"/>
    <property type="molecule type" value="Genomic_DNA"/>
</dbReference>
<dbReference type="eggNOG" id="COG2105">
    <property type="taxonomic scope" value="Bacteria"/>
</dbReference>
<feature type="binding site" evidence="3">
    <location>
        <position position="118"/>
    </location>
    <ligand>
        <name>substrate</name>
    </ligand>
</feature>
<accession>E7GC03</accession>
<dbReference type="InterPro" id="IPR017939">
    <property type="entry name" value="G-Glutamylcylcotransferase"/>
</dbReference>
<dbReference type="InterPro" id="IPR009288">
    <property type="entry name" value="AIG2-like_dom"/>
</dbReference>
<gene>
    <name evidence="5" type="ORF">HMPREF9488_02294</name>
</gene>
<sequence length="165" mass="19389">MKKYYIAYGSNLNLEQMKMRCPDSKLIGTGMLNNYQLLFRSNNRHNAVATVEPCLGEKVPVGIFEISERDEKYLDIYEGFPNLYTKKHMTIHSQNIKDEAMVYVMNDGFDYGIPSQYYLNIIRQGYKDCHLDMKYLDNAVKEISEIVEEMEIKEKYPLGYKDIRP</sequence>
<protein>
    <recommendedName>
        <fullName evidence="4">Gamma-glutamylcyclotransferase AIG2-like domain-containing protein</fullName>
    </recommendedName>
</protein>